<dbReference type="EMBL" id="CAJJDN010000188">
    <property type="protein sequence ID" value="CAD8128424.1"/>
    <property type="molecule type" value="Genomic_DNA"/>
</dbReference>
<dbReference type="PANTHER" id="PTHR11319:SF35">
    <property type="entry name" value="OUTER MEMBRANE PROTEIN PMPC-RELATED"/>
    <property type="match status" value="1"/>
</dbReference>
<protein>
    <submittedName>
        <fullName evidence="2">Uncharacterized protein</fullName>
    </submittedName>
</protein>
<proteinExistence type="predicted"/>
<keyword evidence="1" id="KW-0472">Membrane</keyword>
<keyword evidence="3" id="KW-1185">Reference proteome</keyword>
<comment type="caution">
    <text evidence="2">The sequence shown here is derived from an EMBL/GenBank/DDBJ whole genome shotgun (WGS) entry which is preliminary data.</text>
</comment>
<accession>A0A8S1RP01</accession>
<dbReference type="PANTHER" id="PTHR11319">
    <property type="entry name" value="G PROTEIN-COUPLED RECEPTOR-RELATED"/>
    <property type="match status" value="1"/>
</dbReference>
<gene>
    <name evidence="2" type="ORF">PSON_ATCC_30995.1.T1880059</name>
</gene>
<name>A0A8S1RP01_9CILI</name>
<reference evidence="2" key="1">
    <citation type="submission" date="2021-01" db="EMBL/GenBank/DDBJ databases">
        <authorList>
            <consortium name="Genoscope - CEA"/>
            <person name="William W."/>
        </authorList>
    </citation>
    <scope>NUCLEOTIDE SEQUENCE</scope>
</reference>
<feature type="transmembrane region" description="Helical" evidence="1">
    <location>
        <begin position="106"/>
        <end position="128"/>
    </location>
</feature>
<evidence type="ECO:0000256" key="1">
    <source>
        <dbReference type="SAM" id="Phobius"/>
    </source>
</evidence>
<feature type="transmembrane region" description="Helical" evidence="1">
    <location>
        <begin position="26"/>
        <end position="49"/>
    </location>
</feature>
<evidence type="ECO:0000313" key="2">
    <source>
        <dbReference type="EMBL" id="CAD8128424.1"/>
    </source>
</evidence>
<dbReference type="Proteomes" id="UP000692954">
    <property type="component" value="Unassembled WGS sequence"/>
</dbReference>
<dbReference type="OrthoDB" id="77931at2759"/>
<feature type="transmembrane region" description="Helical" evidence="1">
    <location>
        <begin position="55"/>
        <end position="76"/>
    </location>
</feature>
<dbReference type="AlphaFoldDB" id="A0A8S1RP01"/>
<organism evidence="2 3">
    <name type="scientific">Paramecium sonneborni</name>
    <dbReference type="NCBI Taxonomy" id="65129"/>
    <lineage>
        <taxon>Eukaryota</taxon>
        <taxon>Sar</taxon>
        <taxon>Alveolata</taxon>
        <taxon>Ciliophora</taxon>
        <taxon>Intramacronucleata</taxon>
        <taxon>Oligohymenophorea</taxon>
        <taxon>Peniculida</taxon>
        <taxon>Parameciidae</taxon>
        <taxon>Paramecium</taxon>
    </lineage>
</organism>
<keyword evidence="1" id="KW-0812">Transmembrane</keyword>
<evidence type="ECO:0000313" key="3">
    <source>
        <dbReference type="Proteomes" id="UP000692954"/>
    </source>
</evidence>
<keyword evidence="1" id="KW-1133">Transmembrane helix</keyword>
<sequence length="153" mass="18006">MAYSLDCFFINVSDIPIIYFRIIRSLIMTFSYITVFFTFGGIVIIFNFIKYKFSYIPTALIYVFIFLQPNLIGSLISQISYRKISDEYWIQGNVAYRYDTDIHAKWLLGFCIPLSLFFGTIMPAYLWYGLVLKQDKSGAIFIMNINYIFCQIE</sequence>